<organism evidence="1 2">
    <name type="scientific">Streptomyces jeddahensis</name>
    <dbReference type="NCBI Taxonomy" id="1716141"/>
    <lineage>
        <taxon>Bacteria</taxon>
        <taxon>Bacillati</taxon>
        <taxon>Actinomycetota</taxon>
        <taxon>Actinomycetes</taxon>
        <taxon>Kitasatosporales</taxon>
        <taxon>Streptomycetaceae</taxon>
        <taxon>Streptomyces</taxon>
    </lineage>
</organism>
<proteinExistence type="predicted"/>
<dbReference type="PATRIC" id="fig|1716141.3.peg.724"/>
<sequence>MFIAELRRLQWERIAGLMDTERMAAYAPSRDPRAIRYETQRLERLMTDVAEAERSGVAAVEIRRHRVYRIDARPTAGSCSAGIPAPTVHLMAASPDEAAERAWAMHGRDGGLYQRGGHHIASVKQVLPEPGEMF</sequence>
<gene>
    <name evidence="1" type="ORF">STSP_06810</name>
</gene>
<reference evidence="1 2" key="1">
    <citation type="submission" date="2015-12" db="EMBL/GenBank/DDBJ databases">
        <title>Genome sequence of Streptomyces sp. G25.</title>
        <authorList>
            <person name="Poehlein A."/>
            <person name="Roettig A."/>
            <person name="Hiessl S."/>
            <person name="Hauschild P."/>
            <person name="Schauer J."/>
            <person name="Madkour M.H."/>
            <person name="Al-Ansari A.M."/>
            <person name="Almakishah N.H."/>
            <person name="Steinbuechel A."/>
            <person name="Daniel R."/>
        </authorList>
    </citation>
    <scope>NUCLEOTIDE SEQUENCE [LARGE SCALE GENOMIC DNA]</scope>
    <source>
        <strain evidence="2">G25(2015)</strain>
    </source>
</reference>
<evidence type="ECO:0000313" key="1">
    <source>
        <dbReference type="EMBL" id="OAH15978.1"/>
    </source>
</evidence>
<dbReference type="AlphaFoldDB" id="A0A177I0P6"/>
<dbReference type="EMBL" id="LOHS01000029">
    <property type="protein sequence ID" value="OAH15978.1"/>
    <property type="molecule type" value="Genomic_DNA"/>
</dbReference>
<comment type="caution">
    <text evidence="1">The sequence shown here is derived from an EMBL/GenBank/DDBJ whole genome shotgun (WGS) entry which is preliminary data.</text>
</comment>
<protein>
    <submittedName>
        <fullName evidence="1">Uncharacterized protein</fullName>
    </submittedName>
</protein>
<accession>A0A177I0P6</accession>
<evidence type="ECO:0000313" key="2">
    <source>
        <dbReference type="Proteomes" id="UP000077381"/>
    </source>
</evidence>
<dbReference type="Proteomes" id="UP000077381">
    <property type="component" value="Unassembled WGS sequence"/>
</dbReference>
<keyword evidence="2" id="KW-1185">Reference proteome</keyword>
<name>A0A177I0P6_9ACTN</name>